<dbReference type="PANTHER" id="PTHR47384:SF2">
    <property type="entry name" value="E3 UBIQUITIN-PROTEIN LIGASE CCNB1IP1 HOMOLOG"/>
    <property type="match status" value="1"/>
</dbReference>
<keyword evidence="3" id="KW-1185">Reference proteome</keyword>
<reference evidence="2 3" key="1">
    <citation type="journal article" date="2016" name="Sci. Rep.">
        <title>The Dendrobium catenatum Lindl. genome sequence provides insights into polysaccharide synthase, floral development and adaptive evolution.</title>
        <authorList>
            <person name="Zhang G.Q."/>
            <person name="Xu Q."/>
            <person name="Bian C."/>
            <person name="Tsai W.C."/>
            <person name="Yeh C.M."/>
            <person name="Liu K.W."/>
            <person name="Yoshida K."/>
            <person name="Zhang L.S."/>
            <person name="Chang S.B."/>
            <person name="Chen F."/>
            <person name="Shi Y."/>
            <person name="Su Y.Y."/>
            <person name="Zhang Y.Q."/>
            <person name="Chen L.J."/>
            <person name="Yin Y."/>
            <person name="Lin M."/>
            <person name="Huang H."/>
            <person name="Deng H."/>
            <person name="Wang Z.W."/>
            <person name="Zhu S.L."/>
            <person name="Zhao X."/>
            <person name="Deng C."/>
            <person name="Niu S.C."/>
            <person name="Huang J."/>
            <person name="Wang M."/>
            <person name="Liu G.H."/>
            <person name="Yang H.J."/>
            <person name="Xiao X.J."/>
            <person name="Hsiao Y.Y."/>
            <person name="Wu W.L."/>
            <person name="Chen Y.Y."/>
            <person name="Mitsuda N."/>
            <person name="Ohme-Takagi M."/>
            <person name="Luo Y.B."/>
            <person name="Van de Peer Y."/>
            <person name="Liu Z.J."/>
        </authorList>
    </citation>
    <scope>NUCLEOTIDE SEQUENCE [LARGE SCALE GENOMIC DNA]</scope>
    <source>
        <tissue evidence="2">The whole plant</tissue>
    </source>
</reference>
<protein>
    <submittedName>
        <fullName evidence="2">E3 ubiquitin-protein ligase CCNP1IP1</fullName>
    </submittedName>
</protein>
<name>A0A2I0W0H8_9ASPA</name>
<proteinExistence type="predicted"/>
<gene>
    <name evidence="2" type="ORF">MA16_Dca002429</name>
</gene>
<sequence length="371" mass="43505">MPAEIRDHTRKVHRKDGAAYQKMTKRCQILEQENEILTKDKQELQEKYAEKSRASSSARPTFGVGINNPAATLPNLIISSMKRPQLCRNRSNLFTYEAKFSNIYNIVILDFRTGESILHDNLLPFSQNRNGKLFFDNNPPSLMIKVRGKLDIEQSRLKVEVRSGRRCGFGLNFAPIEVEIEDGEFSLDENLCLFVSLSLDEEASTTFFRGAFGLGYCWRFKRELAALEVENGLRSGWERSEVKSHMDIANFELIDVHFIGEIKKDWMQDYNDSLYHRARVLKVRGLRYKAHPAQIEWQIWRFQIYDVELSRLYSTIIKDELWYYELVQFIKDRIFSGRPPPPHERRKIKLFTNPVRRRNALQKLLNPPPVE</sequence>
<dbReference type="GO" id="GO:0051026">
    <property type="term" value="P:chiasma assembly"/>
    <property type="evidence" value="ECO:0007669"/>
    <property type="project" value="TreeGrafter"/>
</dbReference>
<accession>A0A2I0W0H8</accession>
<dbReference type="PANTHER" id="PTHR47384">
    <property type="entry name" value="E3 UBIQUITIN-PROTEIN LIGASE CCNB1IP1 HOMOLOG"/>
    <property type="match status" value="1"/>
</dbReference>
<feature type="coiled-coil region" evidence="1">
    <location>
        <begin position="20"/>
        <end position="54"/>
    </location>
</feature>
<keyword evidence="1" id="KW-0175">Coiled coil</keyword>
<dbReference type="Proteomes" id="UP000233837">
    <property type="component" value="Unassembled WGS sequence"/>
</dbReference>
<evidence type="ECO:0000313" key="2">
    <source>
        <dbReference type="EMBL" id="PKU69159.1"/>
    </source>
</evidence>
<organism evidence="2 3">
    <name type="scientific">Dendrobium catenatum</name>
    <dbReference type="NCBI Taxonomy" id="906689"/>
    <lineage>
        <taxon>Eukaryota</taxon>
        <taxon>Viridiplantae</taxon>
        <taxon>Streptophyta</taxon>
        <taxon>Embryophyta</taxon>
        <taxon>Tracheophyta</taxon>
        <taxon>Spermatophyta</taxon>
        <taxon>Magnoliopsida</taxon>
        <taxon>Liliopsida</taxon>
        <taxon>Asparagales</taxon>
        <taxon>Orchidaceae</taxon>
        <taxon>Epidendroideae</taxon>
        <taxon>Malaxideae</taxon>
        <taxon>Dendrobiinae</taxon>
        <taxon>Dendrobium</taxon>
    </lineage>
</organism>
<evidence type="ECO:0000313" key="3">
    <source>
        <dbReference type="Proteomes" id="UP000233837"/>
    </source>
</evidence>
<evidence type="ECO:0000256" key="1">
    <source>
        <dbReference type="SAM" id="Coils"/>
    </source>
</evidence>
<dbReference type="AlphaFoldDB" id="A0A2I0W0H8"/>
<dbReference type="STRING" id="906689.A0A2I0W0H8"/>
<dbReference type="EMBL" id="KZ503041">
    <property type="protein sequence ID" value="PKU69159.1"/>
    <property type="molecule type" value="Genomic_DNA"/>
</dbReference>
<reference evidence="2 3" key="2">
    <citation type="journal article" date="2017" name="Nature">
        <title>The Apostasia genome and the evolution of orchids.</title>
        <authorList>
            <person name="Zhang G.Q."/>
            <person name="Liu K.W."/>
            <person name="Li Z."/>
            <person name="Lohaus R."/>
            <person name="Hsiao Y.Y."/>
            <person name="Niu S.C."/>
            <person name="Wang J.Y."/>
            <person name="Lin Y.C."/>
            <person name="Xu Q."/>
            <person name="Chen L.J."/>
            <person name="Yoshida K."/>
            <person name="Fujiwara S."/>
            <person name="Wang Z.W."/>
            <person name="Zhang Y.Q."/>
            <person name="Mitsuda N."/>
            <person name="Wang M."/>
            <person name="Liu G.H."/>
            <person name="Pecoraro L."/>
            <person name="Huang H.X."/>
            <person name="Xiao X.J."/>
            <person name="Lin M."/>
            <person name="Wu X.Y."/>
            <person name="Wu W.L."/>
            <person name="Chen Y.Y."/>
            <person name="Chang S.B."/>
            <person name="Sakamoto S."/>
            <person name="Ohme-Takagi M."/>
            <person name="Yagi M."/>
            <person name="Zeng S.J."/>
            <person name="Shen C.Y."/>
            <person name="Yeh C.M."/>
            <person name="Luo Y.B."/>
            <person name="Tsai W.C."/>
            <person name="Van de Peer Y."/>
            <person name="Liu Z.J."/>
        </authorList>
    </citation>
    <scope>NUCLEOTIDE SEQUENCE [LARGE SCALE GENOMIC DNA]</scope>
    <source>
        <tissue evidence="2">The whole plant</tissue>
    </source>
</reference>
<dbReference type="InterPro" id="IPR055328">
    <property type="entry name" value="HEI10-like"/>
</dbReference>